<keyword evidence="3" id="KW-1185">Reference proteome</keyword>
<keyword evidence="1" id="KW-0472">Membrane</keyword>
<reference evidence="2" key="1">
    <citation type="submission" date="2020-10" db="EMBL/GenBank/DDBJ databases">
        <title>Bacterium isolated from coastal waters sediment.</title>
        <authorList>
            <person name="Chen R.-J."/>
            <person name="Lu D.-C."/>
            <person name="Zhu K.-L."/>
            <person name="Du Z.-J."/>
        </authorList>
    </citation>
    <scope>NUCLEOTIDE SEQUENCE</scope>
    <source>
        <strain evidence="2">N1Y112</strain>
    </source>
</reference>
<dbReference type="AlphaFoldDB" id="A0A8J7FHR8"/>
<dbReference type="Proteomes" id="UP000640333">
    <property type="component" value="Unassembled WGS sequence"/>
</dbReference>
<gene>
    <name evidence="2" type="ORF">IOQ59_03435</name>
</gene>
<sequence>MDKYALISFAPSIAIVVAMLVMTGVGIKLLKGAIEKDAEAATNAK</sequence>
<evidence type="ECO:0000313" key="2">
    <source>
        <dbReference type="EMBL" id="MBE9396313.1"/>
    </source>
</evidence>
<comment type="caution">
    <text evidence="2">The sequence shown here is derived from an EMBL/GenBank/DDBJ whole genome shotgun (WGS) entry which is preliminary data.</text>
</comment>
<dbReference type="EMBL" id="JADEYS010000002">
    <property type="protein sequence ID" value="MBE9396313.1"/>
    <property type="molecule type" value="Genomic_DNA"/>
</dbReference>
<keyword evidence="1" id="KW-1133">Transmembrane helix</keyword>
<feature type="transmembrane region" description="Helical" evidence="1">
    <location>
        <begin position="6"/>
        <end position="27"/>
    </location>
</feature>
<organism evidence="2 3">
    <name type="scientific">Pontibacterium sinense</name>
    <dbReference type="NCBI Taxonomy" id="2781979"/>
    <lineage>
        <taxon>Bacteria</taxon>
        <taxon>Pseudomonadati</taxon>
        <taxon>Pseudomonadota</taxon>
        <taxon>Gammaproteobacteria</taxon>
        <taxon>Oceanospirillales</taxon>
        <taxon>Oceanospirillaceae</taxon>
        <taxon>Pontibacterium</taxon>
    </lineage>
</organism>
<protein>
    <submittedName>
        <fullName evidence="2">Uncharacterized protein</fullName>
    </submittedName>
</protein>
<accession>A0A8J7FHR8</accession>
<keyword evidence="1" id="KW-0812">Transmembrane</keyword>
<evidence type="ECO:0000256" key="1">
    <source>
        <dbReference type="SAM" id="Phobius"/>
    </source>
</evidence>
<name>A0A8J7FHR8_9GAMM</name>
<proteinExistence type="predicted"/>
<dbReference type="RefSeq" id="WP_193951857.1">
    <property type="nucleotide sequence ID" value="NZ_JADEYS010000002.1"/>
</dbReference>
<evidence type="ECO:0000313" key="3">
    <source>
        <dbReference type="Proteomes" id="UP000640333"/>
    </source>
</evidence>